<evidence type="ECO:0000256" key="2">
    <source>
        <dbReference type="SAM" id="Phobius"/>
    </source>
</evidence>
<keyword evidence="2" id="KW-0472">Membrane</keyword>
<sequence length="994" mass="108138">MDGHVAARVKRVLPLPALDGDSDAAAASSIAASGSLTMRAKAWTEADGIERVGFPAGCVPATMSVNDDHDDGPPAAAQAPHAGPHRGPANRERVAVADISGYAPAQFSQRASTAAPAALRCRRSGGLARHLMGCGSRVHRMLRALGFADDDDANAPQTLACACAAVGVLAVLLLISFAALAVVLVVMPTASHRPSQGNGPPLDVHINSAGGARVSDVDARRVLAGGNIQSFLRDSLRRANLQRRLQHNATLFAALRNANALSRRAAGHSANGWSRVQALPELEHLSFLLHEVSAYIEAVQMRDPVTGLAELSDFLLNAKGRREALQRAAERARADAVSMASATAAGASSPTARRDAAEWNAALKESFAGRSEAARLRAQLRGFIGVSSFETERMTEQPFDDLALLQYRHAWAKSEVLPMMRARSRRAGVPGAREGAGAEALQKSHAMRPPQNASPGASAAPLGVCDVVNRMAMKADLYEVSSIWNHVYYYPLRRYTALRPYSGDSVADTDAWYSAIAAAVQTRFGVPITQNKVRPTETATPPMAQRDSPLSALALPRLTFGRAAEVAHLHSAEDRQGMPEALNAKAAVNTKSIFVSIASYRDVECAPTVLNLFRTARNPSRLHIGLVQQNLDGDPPCLMPEMYTPYLCPSGGLQGAAADGGVDAARQTRARARTLYGEGTDFAEHSSSPDARHFGDRICFLAEQVRLREIDARHAKGPTYGRYMAMLLYRGEDLVLVLDSHNRFRPMWDAFSASMLLRFEDRKAVLSHYPEAYPGENASLRPYRTSVAYLCRAHFLQNLGYIRLAGIVALSPVEFAKNNAYNDPYVRVKSEASSPASNFRLPQPWAAGGLLMSFGTILRDVPFDPHLSYIFDGEEVLYSVRLWTHGYNIYSPARGFCFHIYGRPSAPKVWSASAVWYSMQVHVRKRVQFYLQSRRLGKEDLLVPANSTNLHVVVDSSRYGMGKQRTVAQWYDYAGVDPIKYEVDGRWCGKDTSA</sequence>
<feature type="region of interest" description="Disordered" evidence="1">
    <location>
        <begin position="63"/>
        <end position="90"/>
    </location>
</feature>
<proteinExistence type="predicted"/>
<dbReference type="AlphaFoldDB" id="A0A836L466"/>
<dbReference type="EMBL" id="JAFEUZ010000002">
    <property type="protein sequence ID" value="KAG5487928.1"/>
    <property type="molecule type" value="Genomic_DNA"/>
</dbReference>
<comment type="caution">
    <text evidence="3">The sequence shown here is derived from an EMBL/GenBank/DDBJ whole genome shotgun (WGS) entry which is preliminary data.</text>
</comment>
<feature type="region of interest" description="Disordered" evidence="1">
    <location>
        <begin position="427"/>
        <end position="459"/>
    </location>
</feature>
<feature type="transmembrane region" description="Helical" evidence="2">
    <location>
        <begin position="164"/>
        <end position="186"/>
    </location>
</feature>
<protein>
    <submittedName>
        <fullName evidence="3">Uncharacterized protein</fullName>
    </submittedName>
</protein>
<accession>A0A836L466</accession>
<dbReference type="OrthoDB" id="76265at2759"/>
<dbReference type="GeneID" id="92518090"/>
<evidence type="ECO:0000256" key="1">
    <source>
        <dbReference type="SAM" id="MobiDB-lite"/>
    </source>
</evidence>
<evidence type="ECO:0000313" key="4">
    <source>
        <dbReference type="Proteomes" id="UP000673552"/>
    </source>
</evidence>
<organism evidence="3 4">
    <name type="scientific">Leishmania martiniquensis</name>
    <dbReference type="NCBI Taxonomy" id="1580590"/>
    <lineage>
        <taxon>Eukaryota</taxon>
        <taxon>Discoba</taxon>
        <taxon>Euglenozoa</taxon>
        <taxon>Kinetoplastea</taxon>
        <taxon>Metakinetoplastina</taxon>
        <taxon>Trypanosomatida</taxon>
        <taxon>Trypanosomatidae</taxon>
        <taxon>Leishmaniinae</taxon>
        <taxon>Leishmania</taxon>
    </lineage>
</organism>
<name>A0A836L466_9TRYP</name>
<dbReference type="SUPFAM" id="SSF53448">
    <property type="entry name" value="Nucleotide-diphospho-sugar transferases"/>
    <property type="match status" value="1"/>
</dbReference>
<dbReference type="Pfam" id="PF11397">
    <property type="entry name" value="GlcNAc"/>
    <property type="match status" value="1"/>
</dbReference>
<dbReference type="KEGG" id="lmat:92518090"/>
<dbReference type="InterPro" id="IPR021067">
    <property type="entry name" value="Glycosyltransferase"/>
</dbReference>
<dbReference type="PANTHER" id="PTHR34496">
    <property type="entry name" value="GLCNAC TRANSFERASE-RELATED"/>
    <property type="match status" value="1"/>
</dbReference>
<gene>
    <name evidence="3" type="ORF">LSCM1_08243</name>
</gene>
<keyword evidence="2" id="KW-0812">Transmembrane</keyword>
<dbReference type="InterPro" id="IPR029044">
    <property type="entry name" value="Nucleotide-diphossugar_trans"/>
</dbReference>
<dbReference type="Proteomes" id="UP000673552">
    <property type="component" value="Unassembled WGS sequence"/>
</dbReference>
<reference evidence="4" key="2">
    <citation type="journal article" date="2021" name="Sci. Data">
        <title>Chromosome-scale genome sequencing, assembly and annotation of six genomes from subfamily Leishmaniinae.</title>
        <authorList>
            <person name="Almutairi H."/>
            <person name="Urbaniak M.D."/>
            <person name="Bates M.D."/>
            <person name="Jariyapan N."/>
            <person name="Kwakye-Nuako G."/>
            <person name="Thomaz Soccol V."/>
            <person name="Al-Salem W.S."/>
            <person name="Dillon R.J."/>
            <person name="Bates P.A."/>
            <person name="Gatherer D."/>
        </authorList>
    </citation>
    <scope>NUCLEOTIDE SEQUENCE [LARGE SCALE GENOMIC DNA]</scope>
</reference>
<dbReference type="RefSeq" id="XP_067181605.1">
    <property type="nucleotide sequence ID" value="XM_067325578.1"/>
</dbReference>
<reference evidence="4" key="1">
    <citation type="journal article" date="2021" name="Microbiol. Resour. Announc.">
        <title>LGAAP: Leishmaniinae Genome Assembly and Annotation Pipeline.</title>
        <authorList>
            <person name="Almutairi H."/>
            <person name="Urbaniak M.D."/>
            <person name="Bates M.D."/>
            <person name="Jariyapan N."/>
            <person name="Kwakye-Nuako G."/>
            <person name="Thomaz-Soccol V."/>
            <person name="Al-Salem W.S."/>
            <person name="Dillon R.J."/>
            <person name="Bates P.A."/>
            <person name="Gatherer D."/>
        </authorList>
    </citation>
    <scope>NUCLEOTIDE SEQUENCE [LARGE SCALE GENOMIC DNA]</scope>
</reference>
<evidence type="ECO:0000313" key="3">
    <source>
        <dbReference type="EMBL" id="KAG5487928.1"/>
    </source>
</evidence>
<keyword evidence="4" id="KW-1185">Reference proteome</keyword>
<keyword evidence="2" id="KW-1133">Transmembrane helix</keyword>
<dbReference type="PANTHER" id="PTHR34496:SF10">
    <property type="entry name" value="GLCNAC TRANSFERASE"/>
    <property type="match status" value="1"/>
</dbReference>
<feature type="compositionally biased region" description="Low complexity" evidence="1">
    <location>
        <begin position="73"/>
        <end position="87"/>
    </location>
</feature>